<dbReference type="CDD" id="cd00093">
    <property type="entry name" value="HTH_XRE"/>
    <property type="match status" value="1"/>
</dbReference>
<accession>A0A7W6HMD7</accession>
<organism evidence="2 3">
    <name type="scientific">Allorhizobium taibaishanense</name>
    <dbReference type="NCBI Taxonomy" id="887144"/>
    <lineage>
        <taxon>Bacteria</taxon>
        <taxon>Pseudomonadati</taxon>
        <taxon>Pseudomonadota</taxon>
        <taxon>Alphaproteobacteria</taxon>
        <taxon>Hyphomicrobiales</taxon>
        <taxon>Rhizobiaceae</taxon>
        <taxon>Rhizobium/Agrobacterium group</taxon>
        <taxon>Allorhizobium</taxon>
    </lineage>
</organism>
<comment type="caution">
    <text evidence="2">The sequence shown here is derived from an EMBL/GenBank/DDBJ whole genome shotgun (WGS) entry which is preliminary data.</text>
</comment>
<dbReference type="PROSITE" id="PS50943">
    <property type="entry name" value="HTH_CROC1"/>
    <property type="match status" value="1"/>
</dbReference>
<dbReference type="SUPFAM" id="SSF47413">
    <property type="entry name" value="lambda repressor-like DNA-binding domains"/>
    <property type="match status" value="1"/>
</dbReference>
<evidence type="ECO:0000259" key="1">
    <source>
        <dbReference type="PROSITE" id="PS50943"/>
    </source>
</evidence>
<evidence type="ECO:0000313" key="2">
    <source>
        <dbReference type="EMBL" id="MBB4007781.1"/>
    </source>
</evidence>
<dbReference type="EMBL" id="JACIED010000002">
    <property type="protein sequence ID" value="MBB4007781.1"/>
    <property type="molecule type" value="Genomic_DNA"/>
</dbReference>
<protein>
    <submittedName>
        <fullName evidence="2">Transcriptional regulator with XRE-family HTH domain</fullName>
    </submittedName>
</protein>
<dbReference type="RefSeq" id="WP_139310777.1">
    <property type="nucleotide sequence ID" value="NZ_JACIED010000002.1"/>
</dbReference>
<proteinExistence type="predicted"/>
<dbReference type="InterPro" id="IPR010982">
    <property type="entry name" value="Lambda_DNA-bd_dom_sf"/>
</dbReference>
<feature type="domain" description="HTH cro/C1-type" evidence="1">
    <location>
        <begin position="37"/>
        <end position="91"/>
    </location>
</feature>
<dbReference type="GO" id="GO:0003677">
    <property type="term" value="F:DNA binding"/>
    <property type="evidence" value="ECO:0007669"/>
    <property type="project" value="InterPro"/>
</dbReference>
<name>A0A7W6HMD7_9HYPH</name>
<dbReference type="Gene3D" id="1.10.260.40">
    <property type="entry name" value="lambda repressor-like DNA-binding domains"/>
    <property type="match status" value="1"/>
</dbReference>
<dbReference type="OrthoDB" id="5659783at2"/>
<evidence type="ECO:0000313" key="3">
    <source>
        <dbReference type="Proteomes" id="UP000544107"/>
    </source>
</evidence>
<dbReference type="InterPro" id="IPR001387">
    <property type="entry name" value="Cro/C1-type_HTH"/>
</dbReference>
<dbReference type="AlphaFoldDB" id="A0A7W6HMD7"/>
<dbReference type="Proteomes" id="UP000544107">
    <property type="component" value="Unassembled WGS sequence"/>
</dbReference>
<sequence length="147" mass="16282">MLGGWASSAFFHGDRIMGLYDINRLLDVNDDTLGGRLATARDCAGLGLADLATLVGIPVAKLRSWEADRCEADSKSIGIVADSLGVCPRWLMTGNGRGPDEDDDFEDEMLQVMRRELDRLTQMHQQTGSMIETLNRRIGDLEQRSVR</sequence>
<reference evidence="2 3" key="1">
    <citation type="submission" date="2020-08" db="EMBL/GenBank/DDBJ databases">
        <title>Genomic Encyclopedia of Type Strains, Phase IV (KMG-IV): sequencing the most valuable type-strain genomes for metagenomic binning, comparative biology and taxonomic classification.</title>
        <authorList>
            <person name="Goeker M."/>
        </authorList>
    </citation>
    <scope>NUCLEOTIDE SEQUENCE [LARGE SCALE GENOMIC DNA]</scope>
    <source>
        <strain evidence="2 3">DSM 100021</strain>
    </source>
</reference>
<gene>
    <name evidence="2" type="ORF">GGQ71_002044</name>
</gene>